<feature type="compositionally biased region" description="Low complexity" evidence="1">
    <location>
        <begin position="256"/>
        <end position="270"/>
    </location>
</feature>
<dbReference type="EMBL" id="CAWYQH010000001">
    <property type="protein sequence ID" value="CAK8671487.1"/>
    <property type="molecule type" value="Genomic_DNA"/>
</dbReference>
<feature type="compositionally biased region" description="Polar residues" evidence="1">
    <location>
        <begin position="196"/>
        <end position="209"/>
    </location>
</feature>
<keyword evidence="2" id="KW-0812">Transmembrane</keyword>
<feature type="compositionally biased region" description="Acidic residues" evidence="1">
    <location>
        <begin position="217"/>
        <end position="253"/>
    </location>
</feature>
<name>A0ABP0EVT0_CLALP</name>
<feature type="transmembrane region" description="Helical" evidence="2">
    <location>
        <begin position="90"/>
        <end position="111"/>
    </location>
</feature>
<feature type="region of interest" description="Disordered" evidence="1">
    <location>
        <begin position="1"/>
        <end position="32"/>
    </location>
</feature>
<evidence type="ECO:0000256" key="2">
    <source>
        <dbReference type="SAM" id="Phobius"/>
    </source>
</evidence>
<accession>A0ABP0EVT0</accession>
<keyword evidence="2" id="KW-0472">Membrane</keyword>
<gene>
    <name evidence="3" type="ORF">CVLEPA_LOCUS546</name>
</gene>
<comment type="caution">
    <text evidence="3">The sequence shown here is derived from an EMBL/GenBank/DDBJ whole genome shotgun (WGS) entry which is preliminary data.</text>
</comment>
<feature type="compositionally biased region" description="Acidic residues" evidence="1">
    <location>
        <begin position="176"/>
        <end position="190"/>
    </location>
</feature>
<keyword evidence="4" id="KW-1185">Reference proteome</keyword>
<keyword evidence="2" id="KW-1133">Transmembrane helix</keyword>
<dbReference type="Proteomes" id="UP001642483">
    <property type="component" value="Unassembled WGS sequence"/>
</dbReference>
<sequence length="369" mass="42498">MVSEKGQNSAKKETFQREFVPLPGFSPTDEKDAFPVSIEEESVKVVMPDDQKRKSKKYSFSAFSADAILTRERAGQALLEPRRHRLYCEALLFTLIMILAGSCLFFGLAFGKYKRLYNEIRMDCLPAQQMFEEDFLPENTKPIPISTMMPFEEYGASWQEYEENMENESNNLPETEVLDEEEMAETEEEENKVNDFPNSTSVSINTTPENYGGGWQEYEDDEDDNPPETEILEQEEDEEKEEEEEEEEEEDSLSDTTFVPTTTTTPPENYEPWEEGGVAMYTGPEEEGNYEPDGEDNYSEANEEMEIETVHWDSEMINEAWGTLAEYTEECVQSTGMDHVINSSCMRDQILLLKEMVGNLIIQESLNEF</sequence>
<feature type="compositionally biased region" description="Acidic residues" evidence="1">
    <location>
        <begin position="284"/>
        <end position="298"/>
    </location>
</feature>
<reference evidence="3 4" key="1">
    <citation type="submission" date="2024-02" db="EMBL/GenBank/DDBJ databases">
        <authorList>
            <person name="Daric V."/>
            <person name="Darras S."/>
        </authorList>
    </citation>
    <scope>NUCLEOTIDE SEQUENCE [LARGE SCALE GENOMIC DNA]</scope>
</reference>
<proteinExistence type="predicted"/>
<protein>
    <submittedName>
        <fullName evidence="3">Uncharacterized protein</fullName>
    </submittedName>
</protein>
<evidence type="ECO:0000256" key="1">
    <source>
        <dbReference type="SAM" id="MobiDB-lite"/>
    </source>
</evidence>
<evidence type="ECO:0000313" key="4">
    <source>
        <dbReference type="Proteomes" id="UP001642483"/>
    </source>
</evidence>
<evidence type="ECO:0000313" key="3">
    <source>
        <dbReference type="EMBL" id="CAK8671487.1"/>
    </source>
</evidence>
<feature type="region of interest" description="Disordered" evidence="1">
    <location>
        <begin position="163"/>
        <end position="298"/>
    </location>
</feature>
<organism evidence="3 4">
    <name type="scientific">Clavelina lepadiformis</name>
    <name type="common">Light-bulb sea squirt</name>
    <name type="synonym">Ascidia lepadiformis</name>
    <dbReference type="NCBI Taxonomy" id="159417"/>
    <lineage>
        <taxon>Eukaryota</taxon>
        <taxon>Metazoa</taxon>
        <taxon>Chordata</taxon>
        <taxon>Tunicata</taxon>
        <taxon>Ascidiacea</taxon>
        <taxon>Aplousobranchia</taxon>
        <taxon>Clavelinidae</taxon>
        <taxon>Clavelina</taxon>
    </lineage>
</organism>